<evidence type="ECO:0000256" key="4">
    <source>
        <dbReference type="ARBA" id="ARBA00022827"/>
    </source>
</evidence>
<evidence type="ECO:0000256" key="6">
    <source>
        <dbReference type="RuleBase" id="RU003968"/>
    </source>
</evidence>
<keyword evidence="3 6" id="KW-0285">Flavoprotein</keyword>
<dbReference type="SUPFAM" id="SSF54373">
    <property type="entry name" value="FAD-linked reductases, C-terminal domain"/>
    <property type="match status" value="1"/>
</dbReference>
<name>A0A1U7DC86_9RHOB</name>
<dbReference type="STRING" id="1229727.Ga0080559_TMP4890"/>
<dbReference type="EC" id="1.1.99.1" evidence="8"/>
<dbReference type="RefSeq" id="WP_076625166.1">
    <property type="nucleotide sequence ID" value="NZ_BMEW01000002.1"/>
</dbReference>
<dbReference type="GO" id="GO:0050660">
    <property type="term" value="F:flavin adenine dinucleotide binding"/>
    <property type="evidence" value="ECO:0007669"/>
    <property type="project" value="InterPro"/>
</dbReference>
<dbReference type="OrthoDB" id="9785276at2"/>
<dbReference type="PIRSF" id="PIRSF000137">
    <property type="entry name" value="Alcohol_oxidase"/>
    <property type="match status" value="1"/>
</dbReference>
<dbReference type="PANTHER" id="PTHR11552">
    <property type="entry name" value="GLUCOSE-METHANOL-CHOLINE GMC OXIDOREDUCTASE"/>
    <property type="match status" value="1"/>
</dbReference>
<dbReference type="InterPro" id="IPR036188">
    <property type="entry name" value="FAD/NAD-bd_sf"/>
</dbReference>
<accession>A0A1U7DC86</accession>
<dbReference type="Pfam" id="PF00732">
    <property type="entry name" value="GMC_oxred_N"/>
    <property type="match status" value="1"/>
</dbReference>
<dbReference type="Pfam" id="PF05199">
    <property type="entry name" value="GMC_oxred_C"/>
    <property type="match status" value="1"/>
</dbReference>
<keyword evidence="4 5" id="KW-0274">FAD</keyword>
<dbReference type="Proteomes" id="UP000186559">
    <property type="component" value="Chromosome"/>
</dbReference>
<dbReference type="PANTHER" id="PTHR11552:SF147">
    <property type="entry name" value="CHOLINE DEHYDROGENASE, MITOCHONDRIAL"/>
    <property type="match status" value="1"/>
</dbReference>
<dbReference type="KEGG" id="tpro:Ga0080559_TMP4890"/>
<evidence type="ECO:0000313" key="8">
    <source>
        <dbReference type="EMBL" id="APX25686.1"/>
    </source>
</evidence>
<evidence type="ECO:0000256" key="2">
    <source>
        <dbReference type="ARBA" id="ARBA00010790"/>
    </source>
</evidence>
<evidence type="ECO:0000256" key="1">
    <source>
        <dbReference type="ARBA" id="ARBA00001974"/>
    </source>
</evidence>
<dbReference type="AlphaFoldDB" id="A0A1U7DC86"/>
<organism evidence="8 9">
    <name type="scientific">Salipiger profundus</name>
    <dbReference type="NCBI Taxonomy" id="1229727"/>
    <lineage>
        <taxon>Bacteria</taxon>
        <taxon>Pseudomonadati</taxon>
        <taxon>Pseudomonadota</taxon>
        <taxon>Alphaproteobacteria</taxon>
        <taxon>Rhodobacterales</taxon>
        <taxon>Roseobacteraceae</taxon>
        <taxon>Salipiger</taxon>
    </lineage>
</organism>
<dbReference type="Gene3D" id="3.50.50.60">
    <property type="entry name" value="FAD/NAD(P)-binding domain"/>
    <property type="match status" value="1"/>
</dbReference>
<reference evidence="8 9" key="1">
    <citation type="submission" date="2016-03" db="EMBL/GenBank/DDBJ databases">
        <title>Deep-sea bacteria in the southern Pacific.</title>
        <authorList>
            <person name="Tang K."/>
        </authorList>
    </citation>
    <scope>NUCLEOTIDE SEQUENCE [LARGE SCALE GENOMIC DNA]</scope>
    <source>
        <strain evidence="8 9">JLT2016</strain>
    </source>
</reference>
<comment type="cofactor">
    <cofactor evidence="1 5">
        <name>FAD</name>
        <dbReference type="ChEBI" id="CHEBI:57692"/>
    </cofactor>
</comment>
<dbReference type="InterPro" id="IPR012132">
    <property type="entry name" value="GMC_OxRdtase"/>
</dbReference>
<evidence type="ECO:0000256" key="3">
    <source>
        <dbReference type="ARBA" id="ARBA00022630"/>
    </source>
</evidence>
<evidence type="ECO:0000256" key="5">
    <source>
        <dbReference type="PIRSR" id="PIRSR000137-2"/>
    </source>
</evidence>
<dbReference type="InterPro" id="IPR007867">
    <property type="entry name" value="GMC_OxRtase_C"/>
</dbReference>
<dbReference type="InterPro" id="IPR000172">
    <property type="entry name" value="GMC_OxRdtase_N"/>
</dbReference>
<feature type="binding site" evidence="5">
    <location>
        <position position="82"/>
    </location>
    <ligand>
        <name>FAD</name>
        <dbReference type="ChEBI" id="CHEBI:57692"/>
    </ligand>
</feature>
<keyword evidence="8" id="KW-0560">Oxidoreductase</keyword>
<evidence type="ECO:0000313" key="9">
    <source>
        <dbReference type="Proteomes" id="UP000186559"/>
    </source>
</evidence>
<dbReference type="SUPFAM" id="SSF51905">
    <property type="entry name" value="FAD/NAD(P)-binding domain"/>
    <property type="match status" value="1"/>
</dbReference>
<keyword evidence="9" id="KW-1185">Reference proteome</keyword>
<feature type="domain" description="Glucose-methanol-choline oxidoreductase N-terminal" evidence="7">
    <location>
        <begin position="80"/>
        <end position="103"/>
    </location>
</feature>
<feature type="binding site" evidence="5">
    <location>
        <begin position="90"/>
        <end position="93"/>
    </location>
    <ligand>
        <name>FAD</name>
        <dbReference type="ChEBI" id="CHEBI:57692"/>
    </ligand>
</feature>
<proteinExistence type="inferred from homology"/>
<comment type="similarity">
    <text evidence="2 6">Belongs to the GMC oxidoreductase family.</text>
</comment>
<feature type="binding site" evidence="5">
    <location>
        <position position="202"/>
    </location>
    <ligand>
        <name>FAD</name>
        <dbReference type="ChEBI" id="CHEBI:57692"/>
    </ligand>
</feature>
<dbReference type="PROSITE" id="PS51257">
    <property type="entry name" value="PROKAR_LIPOPROTEIN"/>
    <property type="match status" value="1"/>
</dbReference>
<evidence type="ECO:0000259" key="7">
    <source>
        <dbReference type="PROSITE" id="PS00623"/>
    </source>
</evidence>
<gene>
    <name evidence="8" type="ORF">Ga0080559_TMP4890</name>
</gene>
<sequence>MSRDVIVVGAGSAGCAVAERLSRDPACRVLLVEAGPPDRHPFIAMPAGVAKAIASPRFNWHFQTVPQRHMDNRRLYVPRGRVLGGSSAINAMVWVTGHASDYDHWEAQGCTGWGWSLVKPALDEVTRVMAPALPESGPSYDGFVEAGGQMGYPVHQAVEGQSEGFGLFRVNVKDGTRHSAAAAWLGRAKRRANLEVRTGVQVLGLTGSGARIDGLRVMTASGEELLSAGHVVLCAGAIGTPHLLLHAGIGPADLLRPLGIRSRVDLPGVGENLHDHLEVKVKHRMTEPLSLWDHAKFPNNLAVGAQWLFTRQGVGQQQGLEAGAFIRLGGGDGPPDTQLHFINALAFDGATAEDRGHGFAIDVTQLRPESRGRLTIASNDPRQAPLIDPNFLASETDRIALRDGLKMLRELCRQPAIARFAGEELRPGPSVTTDAALDAVVRATADSIYHPVGTAKMGTDALAVVDPETMGVHGVSGLSVADASVMPRIVGGNTNAPAILIGALGAERIAAAL</sequence>
<protein>
    <submittedName>
        <fullName evidence="8">Choline dehydrogenase</fullName>
        <ecNumber evidence="8">1.1.99.1</ecNumber>
    </submittedName>
</protein>
<dbReference type="PROSITE" id="PS00623">
    <property type="entry name" value="GMC_OXRED_1"/>
    <property type="match status" value="1"/>
</dbReference>
<dbReference type="GO" id="GO:0008812">
    <property type="term" value="F:choline dehydrogenase activity"/>
    <property type="evidence" value="ECO:0007669"/>
    <property type="project" value="UniProtKB-EC"/>
</dbReference>
<dbReference type="EMBL" id="CP014796">
    <property type="protein sequence ID" value="APX25686.1"/>
    <property type="molecule type" value="Genomic_DNA"/>
</dbReference>
<dbReference type="Gene3D" id="3.30.560.10">
    <property type="entry name" value="Glucose Oxidase, domain 3"/>
    <property type="match status" value="1"/>
</dbReference>